<evidence type="ECO:0000313" key="1">
    <source>
        <dbReference type="EMBL" id="KAI9897833.1"/>
    </source>
</evidence>
<dbReference type="Proteomes" id="UP001163324">
    <property type="component" value="Chromosome 7"/>
</dbReference>
<accession>A0ACC0UV24</accession>
<name>A0ACC0UV24_9HYPO</name>
<dbReference type="EMBL" id="CM047946">
    <property type="protein sequence ID" value="KAI9897833.1"/>
    <property type="molecule type" value="Genomic_DNA"/>
</dbReference>
<evidence type="ECO:0000313" key="2">
    <source>
        <dbReference type="Proteomes" id="UP001163324"/>
    </source>
</evidence>
<organism evidence="1 2">
    <name type="scientific">Trichothecium roseum</name>
    <dbReference type="NCBI Taxonomy" id="47278"/>
    <lineage>
        <taxon>Eukaryota</taxon>
        <taxon>Fungi</taxon>
        <taxon>Dikarya</taxon>
        <taxon>Ascomycota</taxon>
        <taxon>Pezizomycotina</taxon>
        <taxon>Sordariomycetes</taxon>
        <taxon>Hypocreomycetidae</taxon>
        <taxon>Hypocreales</taxon>
        <taxon>Hypocreales incertae sedis</taxon>
        <taxon>Trichothecium</taxon>
    </lineage>
</organism>
<keyword evidence="2" id="KW-1185">Reference proteome</keyword>
<sequence length="602" mass="66539">MANLLRQIVAGPRIRHPEVDLDLCYVTDQIIATSGPSQTYPQRAYRNPLDRLVTFLDSKHGDDWAIWEFRAEGTGYPDEAVYGRVRHYPWPDHHPPPFRLIPLIMASMRNWLHGGELHDHAPAIDAARDIDAKSGLGKTIVDGEKEKEAKKKNRVVVVHCKAGKGRSGTASCSYLISEEGWSAEDALARFTQRRMRPQFGAGVSIPSQLRWISYVSRWTDGGKRYRDRPAEVMEIHFWGLRNGVKVEVAGFGDEGKRIDTKHTFGRDERVIVEGSPPEGGGISDMIWELAGYSVSKDKAPEEADLSEGANNNLNKNEKSEKDKNKRLSTAQSLKKRGTELMRKASTANPTRKPRPKTATFSEAGPSTRPSAASRRRSPSSVSSVSDSDSDYKSDEEEDEPGGRTVVLRPKQPIKIPNADIKIMTELRNRTSKSMGFTMVTAVAHVWFNIFFEGQGPERPEGPEEMGVFSIDWEAMDGLKGSSRKGGRAFDKMSVLWRVARGDEDPPSEEVSEPDESKPVPQTKAANWKGAAEGGEDVEPALGLRTKSPASADISQASSVKSVDWVAKKKHQRDDDGDSISGVRTSGPEGDVLKNDEKPISGK</sequence>
<reference evidence="1" key="1">
    <citation type="submission" date="2022-10" db="EMBL/GenBank/DDBJ databases">
        <title>Complete Genome of Trichothecium roseum strain YXFP-22015, a Plant Pathogen Isolated from Citrus.</title>
        <authorList>
            <person name="Wang Y."/>
            <person name="Zhu L."/>
        </authorList>
    </citation>
    <scope>NUCLEOTIDE SEQUENCE</scope>
    <source>
        <strain evidence="1">YXFP-22015</strain>
    </source>
</reference>
<comment type="caution">
    <text evidence="1">The sequence shown here is derived from an EMBL/GenBank/DDBJ whole genome shotgun (WGS) entry which is preliminary data.</text>
</comment>
<protein>
    <submittedName>
        <fullName evidence="1">Uncharacterized protein</fullName>
    </submittedName>
</protein>
<proteinExistence type="predicted"/>
<gene>
    <name evidence="1" type="ORF">N3K66_007689</name>
</gene>